<dbReference type="VEuPathDB" id="MicrosporidiaDB:TUBRATIS_24580"/>
<evidence type="ECO:0000256" key="1">
    <source>
        <dbReference type="SAM" id="Phobius"/>
    </source>
</evidence>
<dbReference type="AlphaFoldDB" id="A0A437AIV6"/>
<reference evidence="2 3" key="1">
    <citation type="submission" date="2018-10" db="EMBL/GenBank/DDBJ databases">
        <title>Draft genome sequence of the microsporidian Tubulinosema ratisbonensis.</title>
        <authorList>
            <person name="Polonais V."/>
            <person name="Peyretaillade E."/>
            <person name="Niehus S."/>
            <person name="Wawrzyniak I."/>
            <person name="Franchet A."/>
            <person name="Gaspin C."/>
            <person name="Reichstadt M."/>
            <person name="Belser C."/>
            <person name="Labadie K."/>
            <person name="Delbac F."/>
            <person name="Ferrandon D."/>
        </authorList>
    </citation>
    <scope>NUCLEOTIDE SEQUENCE [LARGE SCALE GENOMIC DNA]</scope>
    <source>
        <strain evidence="2 3">Franzen</strain>
    </source>
</reference>
<keyword evidence="1" id="KW-1133">Transmembrane helix</keyword>
<name>A0A437AIV6_9MICR</name>
<feature type="transmembrane region" description="Helical" evidence="1">
    <location>
        <begin position="172"/>
        <end position="189"/>
    </location>
</feature>
<comment type="caution">
    <text evidence="2">The sequence shown here is derived from an EMBL/GenBank/DDBJ whole genome shotgun (WGS) entry which is preliminary data.</text>
</comment>
<keyword evidence="1" id="KW-0472">Membrane</keyword>
<feature type="transmembrane region" description="Helical" evidence="1">
    <location>
        <begin position="140"/>
        <end position="160"/>
    </location>
</feature>
<feature type="transmembrane region" description="Helical" evidence="1">
    <location>
        <begin position="98"/>
        <end position="120"/>
    </location>
</feature>
<evidence type="ECO:0000313" key="3">
    <source>
        <dbReference type="Proteomes" id="UP000282876"/>
    </source>
</evidence>
<accession>A0A437AIV6</accession>
<feature type="transmembrane region" description="Helical" evidence="1">
    <location>
        <begin position="24"/>
        <end position="46"/>
    </location>
</feature>
<keyword evidence="3" id="KW-1185">Reference proteome</keyword>
<keyword evidence="1" id="KW-0812">Transmembrane</keyword>
<proteinExistence type="predicted"/>
<feature type="transmembrane region" description="Helical" evidence="1">
    <location>
        <begin position="58"/>
        <end position="77"/>
    </location>
</feature>
<sequence length="279" mass="33045">MSDNPVIITPKEPTEQRTIDITKIMTYSIALLIVFYFVIFHSFIGMNLCELLGLSHPFLIFLLAILFFSVDILSRKVNLLSKYKEWFIVKLLLQSERVFVGILLTNHFVLVKNFVCFLVYKDSEIYKQFVSQKNFFNLFVHLPFMVITLLGSIYWYFLYFNYKSIINNASKLFIILATLLFFSIILTDLNFVKLIGIFTSFLGLIWEILLFYCQVKEKEFESFTENEIKKIRTQKLFQSIRLIFTFLVTHRLIVESFLNLVEPRISSFNQQNGLFYNFS</sequence>
<gene>
    <name evidence="2" type="ORF">TUBRATIS_24580</name>
</gene>
<organism evidence="2 3">
    <name type="scientific">Tubulinosema ratisbonensis</name>
    <dbReference type="NCBI Taxonomy" id="291195"/>
    <lineage>
        <taxon>Eukaryota</taxon>
        <taxon>Fungi</taxon>
        <taxon>Fungi incertae sedis</taxon>
        <taxon>Microsporidia</taxon>
        <taxon>Tubulinosematoidea</taxon>
        <taxon>Tubulinosematidae</taxon>
        <taxon>Tubulinosema</taxon>
    </lineage>
</organism>
<feature type="transmembrane region" description="Helical" evidence="1">
    <location>
        <begin position="195"/>
        <end position="215"/>
    </location>
</feature>
<evidence type="ECO:0000313" key="2">
    <source>
        <dbReference type="EMBL" id="RVD91103.1"/>
    </source>
</evidence>
<dbReference type="Proteomes" id="UP000282876">
    <property type="component" value="Unassembled WGS sequence"/>
</dbReference>
<protein>
    <submittedName>
        <fullName evidence="2">Uncharacterized protein</fullName>
    </submittedName>
</protein>
<dbReference type="EMBL" id="RCSS01000646">
    <property type="protein sequence ID" value="RVD91103.1"/>
    <property type="molecule type" value="Genomic_DNA"/>
</dbReference>